<evidence type="ECO:0000313" key="4">
    <source>
        <dbReference type="EMBL" id="MBT9312891.1"/>
    </source>
</evidence>
<evidence type="ECO:0000313" key="5">
    <source>
        <dbReference type="Proteomes" id="UP001196661"/>
    </source>
</evidence>
<name>A0ABS5Y526_9CYAN</name>
<dbReference type="EMBL" id="JADOER010000011">
    <property type="protein sequence ID" value="MBT9312891.1"/>
    <property type="molecule type" value="Genomic_DNA"/>
</dbReference>
<comment type="caution">
    <text evidence="4">The sequence shown here is derived from an EMBL/GenBank/DDBJ whole genome shotgun (WGS) entry which is preliminary data.</text>
</comment>
<sequence>MGKPRIRPIALGLIKHQGHIFVSKGYDPVKDQGFYRFLGGGIDFGETSLDALQREFREEIQAELTNIRYLGCLENIFTCRGKPGHELIQLFQCDFVDSKFHNLEKIYPLVEGKNVHDAMWISIDQVQAGNLNLVPESCYRYLYD</sequence>
<feature type="domain" description="Nudix hydrolase" evidence="3">
    <location>
        <begin position="4"/>
        <end position="144"/>
    </location>
</feature>
<dbReference type="SUPFAM" id="SSF55811">
    <property type="entry name" value="Nudix"/>
    <property type="match status" value="1"/>
</dbReference>
<gene>
    <name evidence="4" type="ORF">IXB28_11785</name>
</gene>
<keyword evidence="2 4" id="KW-0378">Hydrolase</keyword>
<evidence type="ECO:0000259" key="3">
    <source>
        <dbReference type="PROSITE" id="PS51462"/>
    </source>
</evidence>
<keyword evidence="5" id="KW-1185">Reference proteome</keyword>
<organism evidence="4 5">
    <name type="scientific">Leptothoe kymatousa TAU-MAC 1615</name>
    <dbReference type="NCBI Taxonomy" id="2364775"/>
    <lineage>
        <taxon>Bacteria</taxon>
        <taxon>Bacillati</taxon>
        <taxon>Cyanobacteriota</taxon>
        <taxon>Cyanophyceae</taxon>
        <taxon>Nodosilineales</taxon>
        <taxon>Cymatolegaceae</taxon>
        <taxon>Leptothoe</taxon>
        <taxon>Leptothoe kymatousa</taxon>
    </lineage>
</organism>
<dbReference type="PANTHER" id="PTHR43046">
    <property type="entry name" value="GDP-MANNOSE MANNOSYL HYDROLASE"/>
    <property type="match status" value="1"/>
</dbReference>
<comment type="cofactor">
    <cofactor evidence="1">
        <name>Mg(2+)</name>
        <dbReference type="ChEBI" id="CHEBI:18420"/>
    </cofactor>
</comment>
<dbReference type="PROSITE" id="PS51462">
    <property type="entry name" value="NUDIX"/>
    <property type="match status" value="1"/>
</dbReference>
<reference evidence="4 5" key="1">
    <citation type="journal article" date="2021" name="Mar. Drugs">
        <title>Genome Reduction and Secondary Metabolism of the Marine Sponge-Associated Cyanobacterium Leptothoe.</title>
        <authorList>
            <person name="Konstantinou D."/>
            <person name="Popin R.V."/>
            <person name="Fewer D.P."/>
            <person name="Sivonen K."/>
            <person name="Gkelis S."/>
        </authorList>
    </citation>
    <scope>NUCLEOTIDE SEQUENCE [LARGE SCALE GENOMIC DNA]</scope>
    <source>
        <strain evidence="4 5">TAU-MAC 1615</strain>
    </source>
</reference>
<evidence type="ECO:0000256" key="2">
    <source>
        <dbReference type="ARBA" id="ARBA00022801"/>
    </source>
</evidence>
<dbReference type="InterPro" id="IPR000086">
    <property type="entry name" value="NUDIX_hydrolase_dom"/>
</dbReference>
<dbReference type="CDD" id="cd04688">
    <property type="entry name" value="NUDIX_Hydrolase"/>
    <property type="match status" value="1"/>
</dbReference>
<dbReference type="RefSeq" id="WP_215618794.1">
    <property type="nucleotide sequence ID" value="NZ_JADOER010000011.1"/>
</dbReference>
<dbReference type="GO" id="GO:0016787">
    <property type="term" value="F:hydrolase activity"/>
    <property type="evidence" value="ECO:0007669"/>
    <property type="project" value="UniProtKB-KW"/>
</dbReference>
<dbReference type="InterPro" id="IPR015797">
    <property type="entry name" value="NUDIX_hydrolase-like_dom_sf"/>
</dbReference>
<dbReference type="Pfam" id="PF00293">
    <property type="entry name" value="NUDIX"/>
    <property type="match status" value="1"/>
</dbReference>
<proteinExistence type="predicted"/>
<accession>A0ABS5Y526</accession>
<dbReference type="Gene3D" id="3.90.79.10">
    <property type="entry name" value="Nucleoside Triphosphate Pyrophosphohydrolase"/>
    <property type="match status" value="1"/>
</dbReference>
<evidence type="ECO:0000256" key="1">
    <source>
        <dbReference type="ARBA" id="ARBA00001946"/>
    </source>
</evidence>
<dbReference type="Proteomes" id="UP001196661">
    <property type="component" value="Unassembled WGS sequence"/>
</dbReference>
<protein>
    <submittedName>
        <fullName evidence="4">NUDIX hydrolase</fullName>
    </submittedName>
</protein>
<dbReference type="PANTHER" id="PTHR43046:SF14">
    <property type="entry name" value="MUTT_NUDIX FAMILY PROTEIN"/>
    <property type="match status" value="1"/>
</dbReference>